<dbReference type="RefSeq" id="WP_091553640.1">
    <property type="nucleotide sequence ID" value="NZ_FNPH01000002.1"/>
</dbReference>
<sequence>MTATGSRRSRLLVAVAAFAATATPLSGCAAGDPGGAHDQWRVVPATGLLLEGAPTAADTELRVRVTTDALTDPTDPVDHVDVRREADRIGIRIWLRERVPAPDEKVPNYAGMHTEVVTLDGPVRGATVVDLSSDPPTPIGTAPTPPPGSTK</sequence>
<evidence type="ECO:0008006" key="5">
    <source>
        <dbReference type="Google" id="ProtNLM"/>
    </source>
</evidence>
<protein>
    <recommendedName>
        <fullName evidence="5">Lipoprotein</fullName>
    </recommendedName>
</protein>
<gene>
    <name evidence="3" type="ORF">SAMN05444365_102397</name>
</gene>
<evidence type="ECO:0000313" key="3">
    <source>
        <dbReference type="EMBL" id="SDY48230.1"/>
    </source>
</evidence>
<keyword evidence="4" id="KW-1185">Reference proteome</keyword>
<dbReference type="OrthoDB" id="9923156at2"/>
<evidence type="ECO:0000313" key="4">
    <source>
        <dbReference type="Proteomes" id="UP000242415"/>
    </source>
</evidence>
<reference evidence="4" key="1">
    <citation type="submission" date="2016-10" db="EMBL/GenBank/DDBJ databases">
        <authorList>
            <person name="Varghese N."/>
            <person name="Submissions S."/>
        </authorList>
    </citation>
    <scope>NUCLEOTIDE SEQUENCE [LARGE SCALE GENOMIC DNA]</scope>
    <source>
        <strain evidence="4">DSM 45245</strain>
    </source>
</reference>
<dbReference type="EMBL" id="FNPH01000002">
    <property type="protein sequence ID" value="SDY48230.1"/>
    <property type="molecule type" value="Genomic_DNA"/>
</dbReference>
<proteinExistence type="predicted"/>
<feature type="region of interest" description="Disordered" evidence="1">
    <location>
        <begin position="129"/>
        <end position="151"/>
    </location>
</feature>
<evidence type="ECO:0000256" key="2">
    <source>
        <dbReference type="SAM" id="SignalP"/>
    </source>
</evidence>
<evidence type="ECO:0000256" key="1">
    <source>
        <dbReference type="SAM" id="MobiDB-lite"/>
    </source>
</evidence>
<feature type="chain" id="PRO_5017388576" description="Lipoprotein" evidence="2">
    <location>
        <begin position="30"/>
        <end position="151"/>
    </location>
</feature>
<accession>A0A1H3K7R1</accession>
<feature type="compositionally biased region" description="Pro residues" evidence="1">
    <location>
        <begin position="135"/>
        <end position="151"/>
    </location>
</feature>
<dbReference type="Proteomes" id="UP000242415">
    <property type="component" value="Unassembled WGS sequence"/>
</dbReference>
<organism evidence="3 4">
    <name type="scientific">Micromonospora pattaloongensis</name>
    <dbReference type="NCBI Taxonomy" id="405436"/>
    <lineage>
        <taxon>Bacteria</taxon>
        <taxon>Bacillati</taxon>
        <taxon>Actinomycetota</taxon>
        <taxon>Actinomycetes</taxon>
        <taxon>Micromonosporales</taxon>
        <taxon>Micromonosporaceae</taxon>
        <taxon>Micromonospora</taxon>
    </lineage>
</organism>
<dbReference type="AlphaFoldDB" id="A0A1H3K7R1"/>
<name>A0A1H3K7R1_9ACTN</name>
<feature type="signal peptide" evidence="2">
    <location>
        <begin position="1"/>
        <end position="29"/>
    </location>
</feature>
<keyword evidence="2" id="KW-0732">Signal</keyword>